<evidence type="ECO:0000313" key="3">
    <source>
        <dbReference type="Proteomes" id="UP001642484"/>
    </source>
</evidence>
<feature type="non-terminal residue" evidence="2">
    <location>
        <position position="1"/>
    </location>
</feature>
<evidence type="ECO:0000256" key="1">
    <source>
        <dbReference type="SAM" id="MobiDB-lite"/>
    </source>
</evidence>
<feature type="region of interest" description="Disordered" evidence="1">
    <location>
        <begin position="63"/>
        <end position="97"/>
    </location>
</feature>
<proteinExistence type="predicted"/>
<protein>
    <submittedName>
        <fullName evidence="2">Uncharacterized protein</fullName>
    </submittedName>
</protein>
<feature type="compositionally biased region" description="Basic and acidic residues" evidence="1">
    <location>
        <begin position="75"/>
        <end position="87"/>
    </location>
</feature>
<comment type="caution">
    <text evidence="2">The sequence shown here is derived from an EMBL/GenBank/DDBJ whole genome shotgun (WGS) entry which is preliminary data.</text>
</comment>
<organism evidence="2 3">
    <name type="scientific">Durusdinium trenchii</name>
    <dbReference type="NCBI Taxonomy" id="1381693"/>
    <lineage>
        <taxon>Eukaryota</taxon>
        <taxon>Sar</taxon>
        <taxon>Alveolata</taxon>
        <taxon>Dinophyceae</taxon>
        <taxon>Suessiales</taxon>
        <taxon>Symbiodiniaceae</taxon>
        <taxon>Durusdinium</taxon>
    </lineage>
</organism>
<reference evidence="2 3" key="1">
    <citation type="submission" date="2024-02" db="EMBL/GenBank/DDBJ databases">
        <authorList>
            <person name="Chen Y."/>
            <person name="Shah S."/>
            <person name="Dougan E. K."/>
            <person name="Thang M."/>
            <person name="Chan C."/>
        </authorList>
    </citation>
    <scope>NUCLEOTIDE SEQUENCE [LARGE SCALE GENOMIC DNA]</scope>
</reference>
<dbReference type="EMBL" id="CAXAMN010000167">
    <property type="protein sequence ID" value="CAK8986734.1"/>
    <property type="molecule type" value="Genomic_DNA"/>
</dbReference>
<dbReference type="Proteomes" id="UP001642484">
    <property type="component" value="Unassembled WGS sequence"/>
</dbReference>
<sequence length="97" mass="10601">LTPVKAVLVKAQKAGETEVALTKFVPKGKKAPRAATEAVGTEDPPFYPVGFQSALAERKSNMEAKGLQTELPNMSKEEKKADREKKKLLSQAKHLLK</sequence>
<accession>A0ABP0HC54</accession>
<name>A0ABP0HC54_9DINO</name>
<gene>
    <name evidence="2" type="ORF">CCMP2556_LOCUS608</name>
</gene>
<keyword evidence="3" id="KW-1185">Reference proteome</keyword>
<evidence type="ECO:0000313" key="2">
    <source>
        <dbReference type="EMBL" id="CAK8986734.1"/>
    </source>
</evidence>